<keyword evidence="6" id="KW-1185">Reference proteome</keyword>
<accession>A0A316FM52</accession>
<dbReference type="SUPFAM" id="SSF51735">
    <property type="entry name" value="NAD(P)-binding Rossmann-fold domains"/>
    <property type="match status" value="1"/>
</dbReference>
<dbReference type="Pfam" id="PF00106">
    <property type="entry name" value="adh_short"/>
    <property type="match status" value="1"/>
</dbReference>
<dbReference type="GO" id="GO:0016491">
    <property type="term" value="F:oxidoreductase activity"/>
    <property type="evidence" value="ECO:0007669"/>
    <property type="project" value="UniProtKB-KW"/>
</dbReference>
<dbReference type="OrthoDB" id="9804774at2"/>
<dbReference type="PRINTS" id="PR00080">
    <property type="entry name" value="SDRFAMILY"/>
</dbReference>
<comment type="caution">
    <text evidence="5">The sequence shown here is derived from an EMBL/GenBank/DDBJ whole genome shotgun (WGS) entry which is preliminary data.</text>
</comment>
<dbReference type="InterPro" id="IPR057326">
    <property type="entry name" value="KR_dom"/>
</dbReference>
<dbReference type="Gene3D" id="3.40.50.720">
    <property type="entry name" value="NAD(P)-binding Rossmann-like Domain"/>
    <property type="match status" value="1"/>
</dbReference>
<proteinExistence type="inferred from homology"/>
<dbReference type="InterPro" id="IPR036291">
    <property type="entry name" value="NAD(P)-bd_dom_sf"/>
</dbReference>
<comment type="similarity">
    <text evidence="1 3">Belongs to the short-chain dehydrogenases/reductases (SDR) family.</text>
</comment>
<name>A0A316FM52_9ACTN</name>
<evidence type="ECO:0000259" key="4">
    <source>
        <dbReference type="SMART" id="SM00822"/>
    </source>
</evidence>
<dbReference type="InterPro" id="IPR020904">
    <property type="entry name" value="Sc_DH/Rdtase_CS"/>
</dbReference>
<reference evidence="5 6" key="1">
    <citation type="submission" date="2018-05" db="EMBL/GenBank/DDBJ databases">
        <title>Genomic Encyclopedia of Archaeal and Bacterial Type Strains, Phase II (KMG-II): from individual species to whole genera.</title>
        <authorList>
            <person name="Goeker M."/>
        </authorList>
    </citation>
    <scope>NUCLEOTIDE SEQUENCE [LARGE SCALE GENOMIC DNA]</scope>
    <source>
        <strain evidence="5 6">DSM 45184</strain>
    </source>
</reference>
<gene>
    <name evidence="5" type="ORF">BC793_105150</name>
</gene>
<keyword evidence="2" id="KW-0560">Oxidoreductase</keyword>
<evidence type="ECO:0000256" key="2">
    <source>
        <dbReference type="ARBA" id="ARBA00023002"/>
    </source>
</evidence>
<dbReference type="PRINTS" id="PR00081">
    <property type="entry name" value="GDHRDH"/>
</dbReference>
<sequence>MAAIHGSPPPAAAPGRSLDGRVAVVTGAGQGLGAAEARALAAAGARLILNDLPGDALDAVVEQIRADGGEAVARPGDVADWATGEALVRTAVDTFGGLDVLVNNAGVLRDRMIFSMSEQEWDTVIRVHLRGHFVTTRFATAWWRERAKATGRPGYARIVNTASEAFLLGSAGQPNYAAAKGGIVSLTLATARGSFKHGVRANAICPRARTSMTGQLMGPAPDGPDPMAPERVAPLVVHLAGPSGERITGEVFVVHGDVVAVLGPPTVRAVFHAATGQWTAAELDAALSTEFADDPPRPGFVCEETLPLAAATFGE</sequence>
<feature type="domain" description="Ketoreductase" evidence="4">
    <location>
        <begin position="21"/>
        <end position="211"/>
    </location>
</feature>
<organism evidence="5 6">
    <name type="scientific">Actinoplanes xinjiangensis</name>
    <dbReference type="NCBI Taxonomy" id="512350"/>
    <lineage>
        <taxon>Bacteria</taxon>
        <taxon>Bacillati</taxon>
        <taxon>Actinomycetota</taxon>
        <taxon>Actinomycetes</taxon>
        <taxon>Micromonosporales</taxon>
        <taxon>Micromonosporaceae</taxon>
        <taxon>Actinoplanes</taxon>
    </lineage>
</organism>
<dbReference type="PANTHER" id="PTHR45024">
    <property type="entry name" value="DEHYDROGENASES, SHORT CHAIN"/>
    <property type="match status" value="1"/>
</dbReference>
<dbReference type="SMART" id="SM00822">
    <property type="entry name" value="PKS_KR"/>
    <property type="match status" value="1"/>
</dbReference>
<dbReference type="AlphaFoldDB" id="A0A316FM52"/>
<evidence type="ECO:0000313" key="5">
    <source>
        <dbReference type="EMBL" id="PWK48800.1"/>
    </source>
</evidence>
<evidence type="ECO:0000256" key="1">
    <source>
        <dbReference type="ARBA" id="ARBA00006484"/>
    </source>
</evidence>
<dbReference type="EMBL" id="QGGR01000005">
    <property type="protein sequence ID" value="PWK48800.1"/>
    <property type="molecule type" value="Genomic_DNA"/>
</dbReference>
<evidence type="ECO:0000313" key="6">
    <source>
        <dbReference type="Proteomes" id="UP000245697"/>
    </source>
</evidence>
<dbReference type="RefSeq" id="WP_109592737.1">
    <property type="nucleotide sequence ID" value="NZ_BONA01000035.1"/>
</dbReference>
<dbReference type="PROSITE" id="PS00061">
    <property type="entry name" value="ADH_SHORT"/>
    <property type="match status" value="1"/>
</dbReference>
<dbReference type="InterPro" id="IPR002347">
    <property type="entry name" value="SDR_fam"/>
</dbReference>
<evidence type="ECO:0000256" key="3">
    <source>
        <dbReference type="RuleBase" id="RU000363"/>
    </source>
</evidence>
<dbReference type="Proteomes" id="UP000245697">
    <property type="component" value="Unassembled WGS sequence"/>
</dbReference>
<dbReference type="PANTHER" id="PTHR45024:SF2">
    <property type="entry name" value="SCP2 DOMAIN-CONTAINING PROTEIN"/>
    <property type="match status" value="1"/>
</dbReference>
<protein>
    <submittedName>
        <fullName evidence="5">3-oxoacyl-[acyl-carrier protein] reductase</fullName>
    </submittedName>
</protein>
<dbReference type="InterPro" id="IPR051687">
    <property type="entry name" value="Peroxisomal_Beta-Oxidation"/>
</dbReference>